<dbReference type="PATRIC" id="fig|1565605.3.peg.2324"/>
<proteinExistence type="predicted"/>
<reference evidence="2 3" key="1">
    <citation type="journal article" date="2015" name="Genome Announc.">
        <title>Complete Genome Sequence of a Novel Bacterium within the Family Rhodocyclaceae That Degrades Polycyclic Aromatic Hydrocarbons.</title>
        <authorList>
            <person name="Singleton D.R."/>
            <person name="Dickey A.N."/>
            <person name="Scholl E.H."/>
            <person name="Wright F.A."/>
            <person name="Aitken M.D."/>
        </authorList>
    </citation>
    <scope>NUCLEOTIDE SEQUENCE [LARGE SCALE GENOMIC DNA]</scope>
    <source>
        <strain evidence="3">PG1-Ca6</strain>
    </source>
</reference>
<evidence type="ECO:0000259" key="1">
    <source>
        <dbReference type="PROSITE" id="PS50075"/>
    </source>
</evidence>
<gene>
    <name evidence="2" type="ORF">PG1C_10935</name>
</gene>
<dbReference type="InterPro" id="IPR036736">
    <property type="entry name" value="ACP-like_sf"/>
</dbReference>
<dbReference type="KEGG" id="rbu:PG1C_10935"/>
<dbReference type="AlphaFoldDB" id="A0A0C5JN45"/>
<feature type="domain" description="Carrier" evidence="1">
    <location>
        <begin position="1"/>
        <end position="81"/>
    </location>
</feature>
<dbReference type="HOGENOM" id="CLU_108696_8_1_4"/>
<organism evidence="2 3">
    <name type="scientific">Rugosibacter aromaticivorans</name>
    <dbReference type="NCBI Taxonomy" id="1565605"/>
    <lineage>
        <taxon>Bacteria</taxon>
        <taxon>Pseudomonadati</taxon>
        <taxon>Pseudomonadota</taxon>
        <taxon>Betaproteobacteria</taxon>
        <taxon>Nitrosomonadales</taxon>
        <taxon>Sterolibacteriaceae</taxon>
        <taxon>Rugosibacter</taxon>
    </lineage>
</organism>
<name>A0A0C5JN45_9PROT</name>
<dbReference type="EMBL" id="CP010554">
    <property type="protein sequence ID" value="AJP48806.1"/>
    <property type="molecule type" value="Genomic_DNA"/>
</dbReference>
<evidence type="ECO:0000313" key="2">
    <source>
        <dbReference type="EMBL" id="AJP48806.1"/>
    </source>
</evidence>
<dbReference type="InterPro" id="IPR009081">
    <property type="entry name" value="PP-bd_ACP"/>
</dbReference>
<sequence length="87" mass="9552">MNIEKEVLMLLDTTLGLRGRGLAFVPETRLLGALPEFDSMTIINLVTGLEERFGVLVADDEIEGRLFATVGSLLDFVRHKVGPPQAQ</sequence>
<dbReference type="PROSITE" id="PS50075">
    <property type="entry name" value="CARRIER"/>
    <property type="match status" value="1"/>
</dbReference>
<evidence type="ECO:0000313" key="3">
    <source>
        <dbReference type="Proteomes" id="UP000061603"/>
    </source>
</evidence>
<dbReference type="STRING" id="1565605.PG1C_10935"/>
<accession>A0A0C5JN45</accession>
<dbReference type="SUPFAM" id="SSF47336">
    <property type="entry name" value="ACP-like"/>
    <property type="match status" value="1"/>
</dbReference>
<dbReference type="RefSeq" id="WP_202634839.1">
    <property type="nucleotide sequence ID" value="NZ_CP010554.1"/>
</dbReference>
<dbReference type="Gene3D" id="1.10.1200.10">
    <property type="entry name" value="ACP-like"/>
    <property type="match status" value="1"/>
</dbReference>
<dbReference type="Proteomes" id="UP000061603">
    <property type="component" value="Chromosome"/>
</dbReference>
<keyword evidence="3" id="KW-1185">Reference proteome</keyword>
<protein>
    <submittedName>
        <fullName evidence="2">Acyl carrier protein</fullName>
    </submittedName>
</protein>